<accession>A0A3S0VA35</accession>
<dbReference type="EMBL" id="RZGR01000023">
    <property type="protein sequence ID" value="RUQ85009.1"/>
    <property type="molecule type" value="Genomic_DNA"/>
</dbReference>
<reference evidence="2 3" key="1">
    <citation type="submission" date="2018-12" db="EMBL/GenBank/DDBJ databases">
        <title>Legionella sp,whole genome shotgun sequence.</title>
        <authorList>
            <person name="Wu H."/>
        </authorList>
    </citation>
    <scope>NUCLEOTIDE SEQUENCE [LARGE SCALE GENOMIC DNA]</scope>
    <source>
        <strain evidence="3">km714</strain>
    </source>
</reference>
<dbReference type="AlphaFoldDB" id="A0A3S0VA35"/>
<keyword evidence="3" id="KW-1185">Reference proteome</keyword>
<name>A0A3S0VA35_9GAMM</name>
<dbReference type="Proteomes" id="UP000288012">
    <property type="component" value="Unassembled WGS sequence"/>
</dbReference>
<dbReference type="RefSeq" id="WP_127111388.1">
    <property type="nucleotide sequence ID" value="NZ_RZGR01000023.1"/>
</dbReference>
<proteinExistence type="predicted"/>
<evidence type="ECO:0000313" key="3">
    <source>
        <dbReference type="Proteomes" id="UP000288012"/>
    </source>
</evidence>
<evidence type="ECO:0000313" key="2">
    <source>
        <dbReference type="EMBL" id="RUQ85009.1"/>
    </source>
</evidence>
<sequence length="711" mass="81042">MSTPEVEVKEAMSSEKLHNKNCHAYLLKIKEAIPSQAVQNLPENVTSLFAELAKIEPAYHPETAYADLYSRFFRVVEDEFLPWIKDSDNIEIEREWDNFFFAIYHNDNNILPNTYEAIREIPANHRPVANAIEHKVSQSLLDSKSQRINKEAQTPAEAGSAYGRFTAMISANFKPQHTTSIATVRTYQYNDGAINPENKKGVTEYRFGTQAQRHHGEVRVSPLFEHWLQVQERQASEKSITHIYFNNLGKDRPKKLDFEGHKEKALTTALHDLETDHENIAVITLPADKGLMGKSDFKKTNDHHSYQKVREEFLHIALEDGKAQEKIKDFHISPKVREILFCDSRGKYSKELEEEKLNDLLNNSFIKMGIDPTKNQDLSSAQRQAVWFHFTKYELPNFIIETTEPVSINFSCKDAIDRGGVSSAYYNLMKSIESGQPLSRKEFECALHAAPAMVKARGMNHHSKLIWNTVDAYINQNYEQIRDDPKKAWLIEWRDLNCPHSRVEALLNLRTAQVLQELRQREASLQNSNLIPAKENQLELKSIAQGIKILENIEQQHIAGVSGKRLLLEAVTRTAELLLPSVIHVQDAKINIQEKNLASYLTLAKDLTVKYPALQTLGGFMKALVGTILLLPTFGLTKGWVEKGWATCKAGFAGREKGLLHDEGSRSTQVHEMQALVEEQKKYKEQMNAVKEQDHAKENEDIKPVDGITLV</sequence>
<evidence type="ECO:0000256" key="1">
    <source>
        <dbReference type="SAM" id="MobiDB-lite"/>
    </source>
</evidence>
<feature type="region of interest" description="Disordered" evidence="1">
    <location>
        <begin position="692"/>
        <end position="711"/>
    </location>
</feature>
<feature type="compositionally biased region" description="Basic and acidic residues" evidence="1">
    <location>
        <begin position="692"/>
        <end position="704"/>
    </location>
</feature>
<organism evidence="2 3">
    <name type="scientific">Legionella septentrionalis</name>
    <dbReference type="NCBI Taxonomy" id="2498109"/>
    <lineage>
        <taxon>Bacteria</taxon>
        <taxon>Pseudomonadati</taxon>
        <taxon>Pseudomonadota</taxon>
        <taxon>Gammaproteobacteria</taxon>
        <taxon>Legionellales</taxon>
        <taxon>Legionellaceae</taxon>
        <taxon>Legionella</taxon>
    </lineage>
</organism>
<comment type="caution">
    <text evidence="2">The sequence shown here is derived from an EMBL/GenBank/DDBJ whole genome shotgun (WGS) entry which is preliminary data.</text>
</comment>
<protein>
    <submittedName>
        <fullName evidence="2">Uncharacterized protein</fullName>
    </submittedName>
</protein>
<gene>
    <name evidence="2" type="ORF">EKM59_08085</name>
</gene>